<evidence type="ECO:0000313" key="2">
    <source>
        <dbReference type="EMBL" id="CDP13149.1"/>
    </source>
</evidence>
<dbReference type="AlphaFoldDB" id="A0A068UY23"/>
<dbReference type="OMA" id="YYEYIRQ"/>
<feature type="transmembrane region" description="Helical" evidence="1">
    <location>
        <begin position="52"/>
        <end position="71"/>
    </location>
</feature>
<dbReference type="OrthoDB" id="683410at2759"/>
<name>A0A068UY23_COFCA</name>
<proteinExistence type="predicted"/>
<feature type="transmembrane region" description="Helical" evidence="1">
    <location>
        <begin position="91"/>
        <end position="112"/>
    </location>
</feature>
<dbReference type="PANTHER" id="PTHR33306">
    <property type="entry name" value="EXPRESSED PROTEIN-RELATED-RELATED"/>
    <property type="match status" value="1"/>
</dbReference>
<keyword evidence="1" id="KW-0812">Transmembrane</keyword>
<dbReference type="EMBL" id="HG739157">
    <property type="protein sequence ID" value="CDP13149.1"/>
    <property type="molecule type" value="Genomic_DNA"/>
</dbReference>
<dbReference type="InParanoid" id="A0A068UY23"/>
<evidence type="ECO:0000256" key="1">
    <source>
        <dbReference type="SAM" id="Phobius"/>
    </source>
</evidence>
<dbReference type="Gramene" id="CDP13149">
    <property type="protein sequence ID" value="CDP13149"/>
    <property type="gene ID" value="GSCOC_T00037993001"/>
</dbReference>
<gene>
    <name evidence="2" type="ORF">GSCOC_T00037993001</name>
</gene>
<keyword evidence="3" id="KW-1185">Reference proteome</keyword>
<accession>A0A068UY23</accession>
<sequence>MARYYRSSYNHYLQYLSLPIHFFFFLLVVFLFLVFTWYINYENKYEDILQELKLVLLIFPVILLLVVHWLSRGEYSESGPSVTSSPEEDSPHRVGGSPVGVALLLIFLLFMVSHHTSFQERWFPLFSRR</sequence>
<dbReference type="Proteomes" id="UP000295252">
    <property type="component" value="Chromosome I"/>
</dbReference>
<evidence type="ECO:0008006" key="4">
    <source>
        <dbReference type="Google" id="ProtNLM"/>
    </source>
</evidence>
<organism evidence="2 3">
    <name type="scientific">Coffea canephora</name>
    <name type="common">Robusta coffee</name>
    <dbReference type="NCBI Taxonomy" id="49390"/>
    <lineage>
        <taxon>Eukaryota</taxon>
        <taxon>Viridiplantae</taxon>
        <taxon>Streptophyta</taxon>
        <taxon>Embryophyta</taxon>
        <taxon>Tracheophyta</taxon>
        <taxon>Spermatophyta</taxon>
        <taxon>Magnoliopsida</taxon>
        <taxon>eudicotyledons</taxon>
        <taxon>Gunneridae</taxon>
        <taxon>Pentapetalae</taxon>
        <taxon>asterids</taxon>
        <taxon>lamiids</taxon>
        <taxon>Gentianales</taxon>
        <taxon>Rubiaceae</taxon>
        <taxon>Ixoroideae</taxon>
        <taxon>Gardenieae complex</taxon>
        <taxon>Bertiereae - Coffeeae clade</taxon>
        <taxon>Coffeeae</taxon>
        <taxon>Coffea</taxon>
    </lineage>
</organism>
<dbReference type="STRING" id="49390.A0A068UY23"/>
<protein>
    <recommendedName>
        <fullName evidence="4">Transmembrane protein</fullName>
    </recommendedName>
</protein>
<keyword evidence="1" id="KW-1133">Transmembrane helix</keyword>
<reference evidence="3" key="1">
    <citation type="journal article" date="2014" name="Science">
        <title>The coffee genome provides insight into the convergent evolution of caffeine biosynthesis.</title>
        <authorList>
            <person name="Denoeud F."/>
            <person name="Carretero-Paulet L."/>
            <person name="Dereeper A."/>
            <person name="Droc G."/>
            <person name="Guyot R."/>
            <person name="Pietrella M."/>
            <person name="Zheng C."/>
            <person name="Alberti A."/>
            <person name="Anthony F."/>
            <person name="Aprea G."/>
            <person name="Aury J.M."/>
            <person name="Bento P."/>
            <person name="Bernard M."/>
            <person name="Bocs S."/>
            <person name="Campa C."/>
            <person name="Cenci A."/>
            <person name="Combes M.C."/>
            <person name="Crouzillat D."/>
            <person name="Da Silva C."/>
            <person name="Daddiego L."/>
            <person name="De Bellis F."/>
            <person name="Dussert S."/>
            <person name="Garsmeur O."/>
            <person name="Gayraud T."/>
            <person name="Guignon V."/>
            <person name="Jahn K."/>
            <person name="Jamilloux V."/>
            <person name="Joet T."/>
            <person name="Labadie K."/>
            <person name="Lan T."/>
            <person name="Leclercq J."/>
            <person name="Lepelley M."/>
            <person name="Leroy T."/>
            <person name="Li L.T."/>
            <person name="Librado P."/>
            <person name="Lopez L."/>
            <person name="Munoz A."/>
            <person name="Noel B."/>
            <person name="Pallavicini A."/>
            <person name="Perrotta G."/>
            <person name="Poncet V."/>
            <person name="Pot D."/>
            <person name="Priyono X."/>
            <person name="Rigoreau M."/>
            <person name="Rouard M."/>
            <person name="Rozas J."/>
            <person name="Tranchant-Dubreuil C."/>
            <person name="VanBuren R."/>
            <person name="Zhang Q."/>
            <person name="Andrade A.C."/>
            <person name="Argout X."/>
            <person name="Bertrand B."/>
            <person name="de Kochko A."/>
            <person name="Graziosi G."/>
            <person name="Henry R.J."/>
            <person name="Jayarama X."/>
            <person name="Ming R."/>
            <person name="Nagai C."/>
            <person name="Rounsley S."/>
            <person name="Sankoff D."/>
            <person name="Giuliano G."/>
            <person name="Albert V.A."/>
            <person name="Wincker P."/>
            <person name="Lashermes P."/>
        </authorList>
    </citation>
    <scope>NUCLEOTIDE SEQUENCE [LARGE SCALE GENOMIC DNA]</scope>
    <source>
        <strain evidence="3">cv. DH200-94</strain>
    </source>
</reference>
<feature type="transmembrane region" description="Helical" evidence="1">
    <location>
        <begin position="20"/>
        <end position="40"/>
    </location>
</feature>
<evidence type="ECO:0000313" key="3">
    <source>
        <dbReference type="Proteomes" id="UP000295252"/>
    </source>
</evidence>
<keyword evidence="1" id="KW-0472">Membrane</keyword>
<dbReference type="PhylomeDB" id="A0A068UY23"/>
<dbReference type="PANTHER" id="PTHR33306:SF5">
    <property type="entry name" value="OXIDOREDUCTASE_TRANSITION METAL ION-BINDING PROTEIN"/>
    <property type="match status" value="1"/>
</dbReference>